<feature type="coiled-coil region" evidence="10">
    <location>
        <begin position="356"/>
        <end position="472"/>
    </location>
</feature>
<evidence type="ECO:0000256" key="5">
    <source>
        <dbReference type="ARBA" id="ARBA00022801"/>
    </source>
</evidence>
<proteinExistence type="inferred from homology"/>
<feature type="domain" description="PPM-type phosphatase" evidence="11">
    <location>
        <begin position="938"/>
        <end position="1237"/>
    </location>
</feature>
<evidence type="ECO:0000256" key="4">
    <source>
        <dbReference type="ARBA" id="ARBA00022723"/>
    </source>
</evidence>
<name>A0ABR1Z9I8_9ROSI</name>
<dbReference type="SUPFAM" id="SSF81606">
    <property type="entry name" value="PP2C-like"/>
    <property type="match status" value="1"/>
</dbReference>
<dbReference type="Gene3D" id="3.60.40.10">
    <property type="entry name" value="PPM-type phosphatase domain"/>
    <property type="match status" value="1"/>
</dbReference>
<accession>A0ABR1Z9I8</accession>
<organism evidence="12 13">
    <name type="scientific">Hibiscus sabdariffa</name>
    <name type="common">roselle</name>
    <dbReference type="NCBI Taxonomy" id="183260"/>
    <lineage>
        <taxon>Eukaryota</taxon>
        <taxon>Viridiplantae</taxon>
        <taxon>Streptophyta</taxon>
        <taxon>Embryophyta</taxon>
        <taxon>Tracheophyta</taxon>
        <taxon>Spermatophyta</taxon>
        <taxon>Magnoliopsida</taxon>
        <taxon>eudicotyledons</taxon>
        <taxon>Gunneridae</taxon>
        <taxon>Pentapetalae</taxon>
        <taxon>rosids</taxon>
        <taxon>malvids</taxon>
        <taxon>Malvales</taxon>
        <taxon>Malvaceae</taxon>
        <taxon>Malvoideae</taxon>
        <taxon>Hibiscus</taxon>
    </lineage>
</organism>
<evidence type="ECO:0000313" key="13">
    <source>
        <dbReference type="Proteomes" id="UP001396334"/>
    </source>
</evidence>
<keyword evidence="8" id="KW-0464">Manganese</keyword>
<comment type="similarity">
    <text evidence="9">Belongs to the PP2C family.</text>
</comment>
<dbReference type="PANTHER" id="PTHR47491:SF5">
    <property type="entry name" value="CAP-GLY DOMAIN LINKER"/>
    <property type="match status" value="1"/>
</dbReference>
<evidence type="ECO:0000256" key="6">
    <source>
        <dbReference type="ARBA" id="ARBA00022842"/>
    </source>
</evidence>
<dbReference type="InterPro" id="IPR000222">
    <property type="entry name" value="PP2C_BS"/>
</dbReference>
<keyword evidence="4" id="KW-0479">Metal-binding</keyword>
<reference evidence="12 13" key="1">
    <citation type="journal article" date="2024" name="G3 (Bethesda)">
        <title>Genome assembly of Hibiscus sabdariffa L. provides insights into metabolisms of medicinal natural products.</title>
        <authorList>
            <person name="Kim T."/>
        </authorList>
    </citation>
    <scope>NUCLEOTIDE SEQUENCE [LARGE SCALE GENOMIC DNA]</scope>
    <source>
        <strain evidence="12">TK-2024</strain>
        <tissue evidence="12">Old leaves</tissue>
    </source>
</reference>
<evidence type="ECO:0000256" key="10">
    <source>
        <dbReference type="SAM" id="Coils"/>
    </source>
</evidence>
<dbReference type="EMBL" id="JBBPBN010002122">
    <property type="protein sequence ID" value="KAK8476661.1"/>
    <property type="molecule type" value="Genomic_DNA"/>
</dbReference>
<dbReference type="PROSITE" id="PS01032">
    <property type="entry name" value="PPM_1"/>
    <property type="match status" value="1"/>
</dbReference>
<dbReference type="CDD" id="cd00143">
    <property type="entry name" value="PP2Cc"/>
    <property type="match status" value="1"/>
</dbReference>
<keyword evidence="6" id="KW-0460">Magnesium</keyword>
<gene>
    <name evidence="12" type="ORF">V6N11_048180</name>
</gene>
<comment type="cofactor">
    <cofactor evidence="1">
        <name>Mn(2+)</name>
        <dbReference type="ChEBI" id="CHEBI:29035"/>
    </cofactor>
</comment>
<keyword evidence="7 9" id="KW-0904">Protein phosphatase</keyword>
<dbReference type="Pfam" id="PF24670">
    <property type="entry name" value="DUF7653"/>
    <property type="match status" value="1"/>
</dbReference>
<dbReference type="Proteomes" id="UP001396334">
    <property type="component" value="Unassembled WGS sequence"/>
</dbReference>
<keyword evidence="10" id="KW-0175">Coiled coil</keyword>
<dbReference type="EC" id="3.1.3.16" evidence="3"/>
<sequence>MKKLCFFKSFSSNGDNGPSPSASKQVFRESTMESGFGDQHGGNKAACSFHSPECLFEESRKQMSRSLSFSNGSCLRRSHSFSSAVVLIDDQNKSPNVAQHQQWMAHDPEKKSKTKRCQGLGNGFERPCSSGLHHGTSGSSFSCSSNVSSKVIDHSIDGEQQQECCECTDSLKRNNIRNGDGRLLPQVRYAASSSPTSGAEEKNMSDSVENRFQHESSRMIAKNVLERLSQNYALPRSSSEELYRHCSITIEDVYGGCLNRHPDHSGQDDRNCFFASETVENTDVELQRRSKEAEDRVLFLSESLEQESFLRDSGFDVSSLIQTVRHLMEEEKNLALEISDLLRSRIADRACTREELRTARSEFKSQTKKIESEKQEIELSLENELVRRSCAWSLKFKKYQSEEQRLRERARDLAEHNVSLQREVSSFNVKETENRIIMTYSAEQLKSLSTKVEELNNENEDLQQNLNQSRENYQAALGYRDCARRSFEEKDKECMELQKSVTRLMRTCSEQEKSIEGSRERNIEEINKKQSAEKKENQVKKLQMEQMRLTGVELALRRELMSCRLEIDSLLRENLDLLNHLNGNSNNIGALTFKLDKEIQDYVCCLQDQGLSMLNDSSNLSSKLIEFIKGKASHSQLQETQQDLDGHGQFLIESNMKVRDFKHRIQRLTRNLQTISTLLDENSSSAASNSHLTCMDPDVSTKLNNQYSEEFIRTELKTERLITSLLRQKLYSKELEVEQLQAEISAAVRGNGILRSELQNAMDKISCLTHRLNDLELQILKKDKIGTGLQDDLQESTKQLTILRGMLPKVCQERDLMWEEVMQYNEKNLVLNSEVNALKKKIEAERLVLIIIHYVTRIQMFIITEKIVRNSSLFPKESVFCKIDLLLKLELVAWRMRIVSPCWKPSVEGENSSGGEVGNGRVDGLLWYEDLGQHVAGEFSMAVIQANNLLEDHSQLESGPMSSIELGPHGTFVGIYDGHGGPETARFINEHLFSHIKRFTTENRGMSADVINRAFLATEEEFLALVRQQWEIKPQLASVGSCCLVGIICSGLLYIANAGDSRVVLGRLEKSFNEVKAVQLSSEHNASFESVREELQLLHPDDPQIVVLKHKVWRVKGIIQISRSIGDAYLKKPEFNKEPLLPKFRVPNSFEKPILQVEPAISVQKIRPEDQFLIFASDGLWEHLSNQEAVDIVNTCPRNGIARRLIKAALREAAKKREMRYSDLKKIDRGEAIFSNCRNPSRSASAGGESAASHGFTLPAGGDFFQLLDISPAVNGDQNRCNELKKSCLAVDTMSSSTIADTVGRWGESLDDFSDDEENIVPITEDDDIHLLDADDVETIVADANEGNDLDVEDDVWSAAIARLGLRNEKPVWGYVGPETEQPVPSYPAYEPPSRMYDVNYTEMRDREHLARVFGSSSSSNYGELVLKAQFETKKEAQLAVKESEKKFYVQGTKYFNRNSTKG</sequence>
<dbReference type="Pfam" id="PF00481">
    <property type="entry name" value="PP2C"/>
    <property type="match status" value="1"/>
</dbReference>
<dbReference type="PROSITE" id="PS51746">
    <property type="entry name" value="PPM_2"/>
    <property type="match status" value="1"/>
</dbReference>
<protein>
    <recommendedName>
        <fullName evidence="3">protein-serine/threonine phosphatase</fullName>
        <ecNumber evidence="3">3.1.3.16</ecNumber>
    </recommendedName>
</protein>
<dbReference type="InterPro" id="IPR056070">
    <property type="entry name" value="DUF7653"/>
</dbReference>
<evidence type="ECO:0000256" key="9">
    <source>
        <dbReference type="RuleBase" id="RU003465"/>
    </source>
</evidence>
<evidence type="ECO:0000256" key="8">
    <source>
        <dbReference type="ARBA" id="ARBA00023211"/>
    </source>
</evidence>
<comment type="cofactor">
    <cofactor evidence="2">
        <name>Mg(2+)</name>
        <dbReference type="ChEBI" id="CHEBI:18420"/>
    </cofactor>
</comment>
<comment type="caution">
    <text evidence="12">The sequence shown here is derived from an EMBL/GenBank/DDBJ whole genome shotgun (WGS) entry which is preliminary data.</text>
</comment>
<dbReference type="SMART" id="SM00332">
    <property type="entry name" value="PP2Cc"/>
    <property type="match status" value="1"/>
</dbReference>
<evidence type="ECO:0000313" key="12">
    <source>
        <dbReference type="EMBL" id="KAK8476661.1"/>
    </source>
</evidence>
<dbReference type="InterPro" id="IPR036457">
    <property type="entry name" value="PPM-type-like_dom_sf"/>
</dbReference>
<keyword evidence="13" id="KW-1185">Reference proteome</keyword>
<evidence type="ECO:0000256" key="2">
    <source>
        <dbReference type="ARBA" id="ARBA00001946"/>
    </source>
</evidence>
<dbReference type="PANTHER" id="PTHR47491">
    <property type="entry name" value="CAP-GLY DOMAIN LINKER"/>
    <property type="match status" value="1"/>
</dbReference>
<evidence type="ECO:0000256" key="3">
    <source>
        <dbReference type="ARBA" id="ARBA00013081"/>
    </source>
</evidence>
<keyword evidence="5 9" id="KW-0378">Hydrolase</keyword>
<evidence type="ECO:0000259" key="11">
    <source>
        <dbReference type="PROSITE" id="PS51746"/>
    </source>
</evidence>
<dbReference type="InterPro" id="IPR001932">
    <property type="entry name" value="PPM-type_phosphatase-like_dom"/>
</dbReference>
<evidence type="ECO:0000256" key="7">
    <source>
        <dbReference type="ARBA" id="ARBA00022912"/>
    </source>
</evidence>
<evidence type="ECO:0000256" key="1">
    <source>
        <dbReference type="ARBA" id="ARBA00001936"/>
    </source>
</evidence>